<evidence type="ECO:0000313" key="1">
    <source>
        <dbReference type="EMBL" id="JAI01288.1"/>
    </source>
</evidence>
<sequence>MSQRTKTPVHAWTSDVRMDSSKESVPFWVRLNDATKHAA</sequence>
<reference evidence="1" key="2">
    <citation type="journal article" date="2015" name="Fish Shellfish Immunol.">
        <title>Early steps in the European eel (Anguilla anguilla)-Vibrio vulnificus interaction in the gills: Role of the RtxA13 toxin.</title>
        <authorList>
            <person name="Callol A."/>
            <person name="Pajuelo D."/>
            <person name="Ebbesson L."/>
            <person name="Teles M."/>
            <person name="MacKenzie S."/>
            <person name="Amaro C."/>
        </authorList>
    </citation>
    <scope>NUCLEOTIDE SEQUENCE</scope>
</reference>
<proteinExistence type="predicted"/>
<organism evidence="1">
    <name type="scientific">Anguilla anguilla</name>
    <name type="common">European freshwater eel</name>
    <name type="synonym">Muraena anguilla</name>
    <dbReference type="NCBI Taxonomy" id="7936"/>
    <lineage>
        <taxon>Eukaryota</taxon>
        <taxon>Metazoa</taxon>
        <taxon>Chordata</taxon>
        <taxon>Craniata</taxon>
        <taxon>Vertebrata</taxon>
        <taxon>Euteleostomi</taxon>
        <taxon>Actinopterygii</taxon>
        <taxon>Neopterygii</taxon>
        <taxon>Teleostei</taxon>
        <taxon>Anguilliformes</taxon>
        <taxon>Anguillidae</taxon>
        <taxon>Anguilla</taxon>
    </lineage>
</organism>
<protein>
    <submittedName>
        <fullName evidence="1">Uncharacterized protein</fullName>
    </submittedName>
</protein>
<reference evidence="1" key="1">
    <citation type="submission" date="2014-11" db="EMBL/GenBank/DDBJ databases">
        <authorList>
            <person name="Amaro Gonzalez C."/>
        </authorList>
    </citation>
    <scope>NUCLEOTIDE SEQUENCE</scope>
</reference>
<dbReference type="AlphaFoldDB" id="A0A0E9XEZ2"/>
<dbReference type="EMBL" id="GBXM01007290">
    <property type="protein sequence ID" value="JAI01288.1"/>
    <property type="molecule type" value="Transcribed_RNA"/>
</dbReference>
<accession>A0A0E9XEZ2</accession>
<name>A0A0E9XEZ2_ANGAN</name>